<dbReference type="RefSeq" id="WP_184576459.1">
    <property type="nucleotide sequence ID" value="NZ_JACHJT010000001.1"/>
</dbReference>
<evidence type="ECO:0000256" key="1">
    <source>
        <dbReference type="SAM" id="MobiDB-lite"/>
    </source>
</evidence>
<keyword evidence="5" id="KW-1185">Reference proteome</keyword>
<evidence type="ECO:0000259" key="3">
    <source>
        <dbReference type="Pfam" id="PF01882"/>
    </source>
</evidence>
<dbReference type="Proteomes" id="UP000523007">
    <property type="component" value="Unassembled WGS sequence"/>
</dbReference>
<gene>
    <name evidence="4" type="ORF">F4561_001757</name>
</gene>
<dbReference type="PANTHER" id="PTHR34351:SF1">
    <property type="entry name" value="SLR1927 PROTEIN"/>
    <property type="match status" value="1"/>
</dbReference>
<proteinExistence type="predicted"/>
<accession>A0A7W7RFF8</accession>
<keyword evidence="2" id="KW-1133">Transmembrane helix</keyword>
<organism evidence="4 5">
    <name type="scientific">Lipingzhangella halophila</name>
    <dbReference type="NCBI Taxonomy" id="1783352"/>
    <lineage>
        <taxon>Bacteria</taxon>
        <taxon>Bacillati</taxon>
        <taxon>Actinomycetota</taxon>
        <taxon>Actinomycetes</taxon>
        <taxon>Streptosporangiales</taxon>
        <taxon>Nocardiopsidaceae</taxon>
        <taxon>Lipingzhangella</taxon>
    </lineage>
</organism>
<keyword evidence="2" id="KW-0812">Transmembrane</keyword>
<protein>
    <submittedName>
        <fullName evidence="4">Uncharacterized protein (DUF58 family)</fullName>
    </submittedName>
</protein>
<dbReference type="AlphaFoldDB" id="A0A7W7RFF8"/>
<reference evidence="4 5" key="1">
    <citation type="submission" date="2020-08" db="EMBL/GenBank/DDBJ databases">
        <title>Sequencing the genomes of 1000 actinobacteria strains.</title>
        <authorList>
            <person name="Klenk H.-P."/>
        </authorList>
    </citation>
    <scope>NUCLEOTIDE SEQUENCE [LARGE SCALE GENOMIC DNA]</scope>
    <source>
        <strain evidence="4 5">DSM 102030</strain>
    </source>
</reference>
<name>A0A7W7RFF8_9ACTN</name>
<dbReference type="PANTHER" id="PTHR34351">
    <property type="entry name" value="SLR1927 PROTEIN-RELATED"/>
    <property type="match status" value="1"/>
</dbReference>
<sequence>MNPLRVLTLRGLGLVLVGAATIAGGYQLGQRDFVVLGTLALALPLLGLLTVARTPRIVTHRRALTPSRIPAGAEAQVLLQIANSSSVLPIGGLLVADSLPVLLGQEHRFAVGYLGPRGTRDLSYRIRAQMRGRFQIGPLRLWCTDALGCVRLPRALGPATTLLVTPPVVPLPESPLTRGSATAAENPTRPMSGAGEDDVLPREYRRGDDLRRVHWRSTARHGQLMVRREEHQWRDRSEILLDTRAAAHAGAGPGSSLEFGVSATASIALHLLERGNEVRVATPEGELANGRAQDVLDALTLVREAPAGAAPAVSSLRGGAEALSIPGASGRGLLIAVLGALDAADTAALARERGTTDRTHVALLCGRAAWSEPAALQRSEEALTNAGWTVLRADSVDELARVWPQPPIRPGSRGGTT</sequence>
<feature type="domain" description="DUF58" evidence="3">
    <location>
        <begin position="202"/>
        <end position="305"/>
    </location>
</feature>
<keyword evidence="2" id="KW-0472">Membrane</keyword>
<evidence type="ECO:0000313" key="4">
    <source>
        <dbReference type="EMBL" id="MBB4930937.1"/>
    </source>
</evidence>
<evidence type="ECO:0000256" key="2">
    <source>
        <dbReference type="SAM" id="Phobius"/>
    </source>
</evidence>
<dbReference type="EMBL" id="JACHJT010000001">
    <property type="protein sequence ID" value="MBB4930937.1"/>
    <property type="molecule type" value="Genomic_DNA"/>
</dbReference>
<feature type="region of interest" description="Disordered" evidence="1">
    <location>
        <begin position="174"/>
        <end position="200"/>
    </location>
</feature>
<dbReference type="InterPro" id="IPR002881">
    <property type="entry name" value="DUF58"/>
</dbReference>
<dbReference type="Pfam" id="PF01882">
    <property type="entry name" value="DUF58"/>
    <property type="match status" value="1"/>
</dbReference>
<evidence type="ECO:0000313" key="5">
    <source>
        <dbReference type="Proteomes" id="UP000523007"/>
    </source>
</evidence>
<comment type="caution">
    <text evidence="4">The sequence shown here is derived from an EMBL/GenBank/DDBJ whole genome shotgun (WGS) entry which is preliminary data.</text>
</comment>
<feature type="transmembrane region" description="Helical" evidence="2">
    <location>
        <begin position="33"/>
        <end position="52"/>
    </location>
</feature>